<evidence type="ECO:0000313" key="1">
    <source>
        <dbReference type="EMBL" id="OGG96320.1"/>
    </source>
</evidence>
<dbReference type="Proteomes" id="UP000178449">
    <property type="component" value="Unassembled WGS sequence"/>
</dbReference>
<reference evidence="1 2" key="1">
    <citation type="journal article" date="2016" name="Nat. Commun.">
        <title>Thousands of microbial genomes shed light on interconnected biogeochemical processes in an aquifer system.</title>
        <authorList>
            <person name="Anantharaman K."/>
            <person name="Brown C.T."/>
            <person name="Hug L.A."/>
            <person name="Sharon I."/>
            <person name="Castelle C.J."/>
            <person name="Probst A.J."/>
            <person name="Thomas B.C."/>
            <person name="Singh A."/>
            <person name="Wilkins M.J."/>
            <person name="Karaoz U."/>
            <person name="Brodie E.L."/>
            <person name="Williams K.H."/>
            <person name="Hubbard S.S."/>
            <person name="Banfield J.F."/>
        </authorList>
    </citation>
    <scope>NUCLEOTIDE SEQUENCE [LARGE SCALE GENOMIC DNA]</scope>
</reference>
<protein>
    <submittedName>
        <fullName evidence="1">Uncharacterized protein</fullName>
    </submittedName>
</protein>
<comment type="caution">
    <text evidence="1">The sequence shown here is derived from an EMBL/GenBank/DDBJ whole genome shotgun (WGS) entry which is preliminary data.</text>
</comment>
<dbReference type="EMBL" id="MFNE01000016">
    <property type="protein sequence ID" value="OGG96320.1"/>
    <property type="molecule type" value="Genomic_DNA"/>
</dbReference>
<accession>A0A1F6GDY6</accession>
<proteinExistence type="predicted"/>
<organism evidence="1 2">
    <name type="scientific">Candidatus Lambdaproteobacteria bacterium RIFOXYD2_FULL_50_16</name>
    <dbReference type="NCBI Taxonomy" id="1817772"/>
    <lineage>
        <taxon>Bacteria</taxon>
        <taxon>Pseudomonadati</taxon>
        <taxon>Pseudomonadota</taxon>
        <taxon>Candidatus Lambdaproteobacteria</taxon>
    </lineage>
</organism>
<dbReference type="STRING" id="1817772.A2527_02410"/>
<gene>
    <name evidence="1" type="ORF">A2527_02410</name>
</gene>
<evidence type="ECO:0000313" key="2">
    <source>
        <dbReference type="Proteomes" id="UP000178449"/>
    </source>
</evidence>
<sequence>MEQRHQEVISHIAQKNAEFFDTELGKLEEWADDLKAGLELEIKNLDKEIRLRKNESRTLIQLERS</sequence>
<dbReference type="AlphaFoldDB" id="A0A1F6GDY6"/>
<name>A0A1F6GDY6_9PROT</name>